<comment type="subcellular location">
    <subcellularLocation>
        <location evidence="1 6">Mitochondrion</location>
    </subcellularLocation>
</comment>
<dbReference type="InterPro" id="IPR016031">
    <property type="entry name" value="Trp_RNA-bd_attenuator-like_dom"/>
</dbReference>
<dbReference type="GO" id="GO:0005743">
    <property type="term" value="C:mitochondrial inner membrane"/>
    <property type="evidence" value="ECO:0007669"/>
    <property type="project" value="TreeGrafter"/>
</dbReference>
<reference evidence="7 8" key="1">
    <citation type="submission" date="2016-04" db="EMBL/GenBank/DDBJ databases">
        <title>Evolutionary innovation and constraint leading to complex multicellularity in the Ascomycota.</title>
        <authorList>
            <person name="Cisse O."/>
            <person name="Nguyen A."/>
            <person name="Hewitt D.A."/>
            <person name="Jedd G."/>
            <person name="Stajich J.E."/>
        </authorList>
    </citation>
    <scope>NUCLEOTIDE SEQUENCE [LARGE SCALE GENOMIC DNA]</scope>
    <source>
        <strain evidence="7 8">DAH-3</strain>
    </source>
</reference>
<comment type="caution">
    <text evidence="7">The sequence shown here is derived from an EMBL/GenBank/DDBJ whole genome shotgun (WGS) entry which is preliminary data.</text>
</comment>
<dbReference type="SUPFAM" id="SSF51219">
    <property type="entry name" value="TRAP-like"/>
    <property type="match status" value="1"/>
</dbReference>
<keyword evidence="8" id="KW-1185">Reference proteome</keyword>
<protein>
    <recommendedName>
        <fullName evidence="3 6">Altered inheritance of mitochondria protein 24, mitochondrial</fullName>
    </recommendedName>
</protein>
<keyword evidence="4" id="KW-0809">Transit peptide</keyword>
<dbReference type="InterPro" id="IPR036983">
    <property type="entry name" value="AIM24_sf"/>
</dbReference>
<name>A0A1U7LGT2_NEOID</name>
<dbReference type="PANTHER" id="PTHR36959">
    <property type="entry name" value="ALTERED INHERITANCE OF MITOCHONDRIA PROTEIN 24, MITOCHONDRIAL"/>
    <property type="match status" value="1"/>
</dbReference>
<accession>A0A1U7LGT2</accession>
<dbReference type="Gene3D" id="3.60.160.10">
    <property type="entry name" value="Mitochondrial biogenesis AIM24"/>
    <property type="match status" value="1"/>
</dbReference>
<organism evidence="7 8">
    <name type="scientific">Neolecta irregularis (strain DAH-3)</name>
    <dbReference type="NCBI Taxonomy" id="1198029"/>
    <lineage>
        <taxon>Eukaryota</taxon>
        <taxon>Fungi</taxon>
        <taxon>Dikarya</taxon>
        <taxon>Ascomycota</taxon>
        <taxon>Taphrinomycotina</taxon>
        <taxon>Neolectales</taxon>
        <taxon>Neolectaceae</taxon>
        <taxon>Neolecta</taxon>
    </lineage>
</organism>
<evidence type="ECO:0000313" key="8">
    <source>
        <dbReference type="Proteomes" id="UP000186594"/>
    </source>
</evidence>
<evidence type="ECO:0000256" key="4">
    <source>
        <dbReference type="ARBA" id="ARBA00022946"/>
    </source>
</evidence>
<dbReference type="OMA" id="QTRCVQI"/>
<dbReference type="InterPro" id="IPR002838">
    <property type="entry name" value="AIM24"/>
</dbReference>
<dbReference type="AlphaFoldDB" id="A0A1U7LGT2"/>
<gene>
    <name evidence="7" type="ORF">NEOLI_000460</name>
</gene>
<dbReference type="EMBL" id="LXFE01004217">
    <property type="protein sequence ID" value="OLL21857.1"/>
    <property type="molecule type" value="Genomic_DNA"/>
</dbReference>
<dbReference type="Proteomes" id="UP000186594">
    <property type="component" value="Unassembled WGS sequence"/>
</dbReference>
<dbReference type="STRING" id="1198029.A0A1U7LGT2"/>
<dbReference type="GO" id="GO:0007007">
    <property type="term" value="P:inner mitochondrial membrane organization"/>
    <property type="evidence" value="ECO:0007669"/>
    <property type="project" value="TreeGrafter"/>
</dbReference>
<sequence>VLSVPLGPCQSLYTRKGSLIGIRGVSEKIQLKLFFLLQNPFHGLLRTTLGVPFAYTKLVNSSSTDHVAALIVPLSGHLGLYVLRLDGTKDYIISQRNALLSWSSPENSLSIRPKLNTGQGLSNYGYTGITGRGEVCLSGFGDIIKRELEDGEEEILSSRHVVAYTVSRIAPVPVRLDDIPRASWFVIIRTWLLRWEFFRVMAATETIRWISRVRDKFQASAEKVIWGDRHFTRFVGPATLLVQTRSSRPRSYVDSPYIAPAASPKPTPSIADQVPAQHSEPGVLDTTVAEAATISQAGLWDPSTLKLATVSQGKARISEAQKTDDLVMR</sequence>
<evidence type="ECO:0000256" key="2">
    <source>
        <dbReference type="ARBA" id="ARBA00009322"/>
    </source>
</evidence>
<dbReference type="PANTHER" id="PTHR36959:SF2">
    <property type="entry name" value="ALTERED INHERITANCE OF MITOCHONDRIA PROTEIN 24, MITOCHONDRIAL"/>
    <property type="match status" value="1"/>
</dbReference>
<dbReference type="OrthoDB" id="5295771at2759"/>
<evidence type="ECO:0000256" key="1">
    <source>
        <dbReference type="ARBA" id="ARBA00004173"/>
    </source>
</evidence>
<evidence type="ECO:0000313" key="7">
    <source>
        <dbReference type="EMBL" id="OLL21857.1"/>
    </source>
</evidence>
<feature type="non-terminal residue" evidence="7">
    <location>
        <position position="1"/>
    </location>
</feature>
<proteinExistence type="inferred from homology"/>
<evidence type="ECO:0000256" key="6">
    <source>
        <dbReference type="RuleBase" id="RU363045"/>
    </source>
</evidence>
<comment type="similarity">
    <text evidence="2 6">Belongs to the AIM24 family.</text>
</comment>
<keyword evidence="5 6" id="KW-0496">Mitochondrion</keyword>
<evidence type="ECO:0000256" key="3">
    <source>
        <dbReference type="ARBA" id="ARBA00013287"/>
    </source>
</evidence>
<dbReference type="Pfam" id="PF01987">
    <property type="entry name" value="AIM24"/>
    <property type="match status" value="1"/>
</dbReference>
<evidence type="ECO:0000256" key="5">
    <source>
        <dbReference type="ARBA" id="ARBA00023128"/>
    </source>
</evidence>